<dbReference type="GO" id="GO:0071949">
    <property type="term" value="F:FAD binding"/>
    <property type="evidence" value="ECO:0007669"/>
    <property type="project" value="InterPro"/>
</dbReference>
<evidence type="ECO:0000256" key="1">
    <source>
        <dbReference type="ARBA" id="ARBA00007992"/>
    </source>
</evidence>
<comment type="similarity">
    <text evidence="1">Belongs to the paxM FAD-dependent monooxygenase family.</text>
</comment>
<evidence type="ECO:0000256" key="5">
    <source>
        <dbReference type="ARBA" id="ARBA00023033"/>
    </source>
</evidence>
<dbReference type="SUPFAM" id="SSF54373">
    <property type="entry name" value="FAD-linked reductases, C-terminal domain"/>
    <property type="match status" value="1"/>
</dbReference>
<dbReference type="InterPro" id="IPR002938">
    <property type="entry name" value="FAD-bd"/>
</dbReference>
<keyword evidence="5" id="KW-0503">Monooxygenase</keyword>
<sequence>MGDIRDLHIAIMGSGMGGLGTALALAKKGFKNIDVYETASNLGFVGAGIQMAPNMGRILDKLGCWTEIERESTCVTGSSIRQGATNAELAHVDMPDIKAKYGYSHCCGHRSSLAGHMYEACKKENTINFHLSTSLVDIKSFSPRASFTLQPRGSEPYTGYADILLGCDGIKSVTRAKLLQQVGASPEEAETGQAAYRIMLKREDMAHDPDLLALIESDEVVRWVGEKRHIIAYSIDNKSLYNLSTVQPDENFATAPSVTYTTKGSKKVMLDVFESFCPLVQKMLNLVPEGEVCEWKLRMYKPLPTWTHGSVALAGDACHPTLPHLSQGAAMAIEDGATIAEVLSRAPDTKPDTIAKCLKVYEMSRKEWTANLVQMAFMSGRTLHLGEGKAKEERDRMFQEHKTSGSVPDKWTSPDVQKMIYSNDCVEKVNAEFDKFYGSL</sequence>
<evidence type="ECO:0000256" key="4">
    <source>
        <dbReference type="ARBA" id="ARBA00023002"/>
    </source>
</evidence>
<dbReference type="Proteomes" id="UP000050424">
    <property type="component" value="Unassembled WGS sequence"/>
</dbReference>
<dbReference type="InterPro" id="IPR036188">
    <property type="entry name" value="FAD/NAD-bd_sf"/>
</dbReference>
<comment type="caution">
    <text evidence="7">The sequence shown here is derived from an EMBL/GenBank/DDBJ whole genome shotgun (WGS) entry which is preliminary data.</text>
</comment>
<dbReference type="STRING" id="78410.A0A0P7B659"/>
<name>A0A0P7B659_9HYPO</name>
<dbReference type="PRINTS" id="PR00420">
    <property type="entry name" value="RNGMNOXGNASE"/>
</dbReference>
<evidence type="ECO:0000256" key="2">
    <source>
        <dbReference type="ARBA" id="ARBA00022630"/>
    </source>
</evidence>
<dbReference type="Pfam" id="PF01494">
    <property type="entry name" value="FAD_binding_3"/>
    <property type="match status" value="1"/>
</dbReference>
<evidence type="ECO:0000256" key="3">
    <source>
        <dbReference type="ARBA" id="ARBA00022827"/>
    </source>
</evidence>
<keyword evidence="4" id="KW-0560">Oxidoreductase</keyword>
<keyword evidence="8" id="KW-1185">Reference proteome</keyword>
<dbReference type="AlphaFoldDB" id="A0A0P7B659"/>
<keyword evidence="2" id="KW-0285">Flavoprotein</keyword>
<dbReference type="FunFam" id="3.50.50.60:FF:000115">
    <property type="entry name" value="Salicylate hydroxylase, putative"/>
    <property type="match status" value="1"/>
</dbReference>
<feature type="domain" description="FAD-binding" evidence="6">
    <location>
        <begin position="8"/>
        <end position="374"/>
    </location>
</feature>
<dbReference type="SUPFAM" id="SSF51905">
    <property type="entry name" value="FAD/NAD(P)-binding domain"/>
    <property type="match status" value="1"/>
</dbReference>
<dbReference type="EMBL" id="LKCW01000240">
    <property type="protein sequence ID" value="KPM35650.1"/>
    <property type="molecule type" value="Genomic_DNA"/>
</dbReference>
<evidence type="ECO:0000313" key="8">
    <source>
        <dbReference type="Proteomes" id="UP000050424"/>
    </source>
</evidence>
<evidence type="ECO:0000313" key="7">
    <source>
        <dbReference type="EMBL" id="KPM35650.1"/>
    </source>
</evidence>
<accession>A0A0P7B659</accession>
<gene>
    <name evidence="7" type="ORF">AK830_g10920</name>
</gene>
<dbReference type="PANTHER" id="PTHR13789:SF147">
    <property type="entry name" value="PUTATIVE (AFU_ORTHOLOGUE AFUA_2G01950)-RELATED"/>
    <property type="match status" value="1"/>
</dbReference>
<keyword evidence="3" id="KW-0274">FAD</keyword>
<evidence type="ECO:0000259" key="6">
    <source>
        <dbReference type="Pfam" id="PF01494"/>
    </source>
</evidence>
<dbReference type="InterPro" id="IPR050493">
    <property type="entry name" value="FAD-dep_Monooxygenase_BioMet"/>
</dbReference>
<organism evidence="7 8">
    <name type="scientific">Neonectria ditissima</name>
    <dbReference type="NCBI Taxonomy" id="78410"/>
    <lineage>
        <taxon>Eukaryota</taxon>
        <taxon>Fungi</taxon>
        <taxon>Dikarya</taxon>
        <taxon>Ascomycota</taxon>
        <taxon>Pezizomycotina</taxon>
        <taxon>Sordariomycetes</taxon>
        <taxon>Hypocreomycetidae</taxon>
        <taxon>Hypocreales</taxon>
        <taxon>Nectriaceae</taxon>
        <taxon>Neonectria</taxon>
    </lineage>
</organism>
<dbReference type="PANTHER" id="PTHR13789">
    <property type="entry name" value="MONOOXYGENASE"/>
    <property type="match status" value="1"/>
</dbReference>
<protein>
    <recommendedName>
        <fullName evidence="6">FAD-binding domain-containing protein</fullName>
    </recommendedName>
</protein>
<dbReference type="GO" id="GO:0004497">
    <property type="term" value="F:monooxygenase activity"/>
    <property type="evidence" value="ECO:0007669"/>
    <property type="project" value="UniProtKB-KW"/>
</dbReference>
<proteinExistence type="inferred from homology"/>
<dbReference type="OrthoDB" id="1878542at2759"/>
<reference evidence="7 8" key="1">
    <citation type="submission" date="2015-09" db="EMBL/GenBank/DDBJ databases">
        <title>Draft genome of a European isolate of the apple canker pathogen Neonectria ditissima.</title>
        <authorList>
            <person name="Gomez-Cortecero A."/>
            <person name="Harrison R.J."/>
            <person name="Armitage A.D."/>
        </authorList>
    </citation>
    <scope>NUCLEOTIDE SEQUENCE [LARGE SCALE GENOMIC DNA]</scope>
    <source>
        <strain evidence="7 8">R09/05</strain>
    </source>
</reference>
<dbReference type="Gene3D" id="3.50.50.60">
    <property type="entry name" value="FAD/NAD(P)-binding domain"/>
    <property type="match status" value="1"/>
</dbReference>